<dbReference type="GO" id="GO:0001181">
    <property type="term" value="F:RNA polymerase I general transcription initiation factor activity"/>
    <property type="evidence" value="ECO:0007669"/>
    <property type="project" value="InterPro"/>
</dbReference>
<feature type="compositionally biased region" description="Acidic residues" evidence="1">
    <location>
        <begin position="572"/>
        <end position="603"/>
    </location>
</feature>
<feature type="region of interest" description="Disordered" evidence="1">
    <location>
        <begin position="626"/>
        <end position="672"/>
    </location>
</feature>
<dbReference type="Pfam" id="PF04090">
    <property type="entry name" value="Rrn11"/>
    <property type="match status" value="2"/>
</dbReference>
<feature type="compositionally biased region" description="Basic and acidic residues" evidence="1">
    <location>
        <begin position="635"/>
        <end position="652"/>
    </location>
</feature>
<feature type="region of interest" description="Disordered" evidence="1">
    <location>
        <begin position="86"/>
        <end position="111"/>
    </location>
</feature>
<dbReference type="EMBL" id="SELW01000040">
    <property type="protein sequence ID" value="TID31182.1"/>
    <property type="molecule type" value="Genomic_DNA"/>
</dbReference>
<dbReference type="STRING" id="52247.A0A4T0X8B0"/>
<feature type="compositionally biased region" description="Acidic residues" evidence="1">
    <location>
        <begin position="653"/>
        <end position="670"/>
    </location>
</feature>
<accession>A0A4T0X8B0</accession>
<dbReference type="OrthoDB" id="3994648at2759"/>
<feature type="region of interest" description="Disordered" evidence="1">
    <location>
        <begin position="348"/>
        <end position="387"/>
    </location>
</feature>
<gene>
    <name evidence="2" type="ORF">CANINC_000229</name>
</gene>
<feature type="compositionally biased region" description="Basic and acidic residues" evidence="1">
    <location>
        <begin position="349"/>
        <end position="370"/>
    </location>
</feature>
<feature type="region of interest" description="Disordered" evidence="1">
    <location>
        <begin position="567"/>
        <end position="603"/>
    </location>
</feature>
<organism evidence="2 3">
    <name type="scientific">Pichia inconspicua</name>
    <dbReference type="NCBI Taxonomy" id="52247"/>
    <lineage>
        <taxon>Eukaryota</taxon>
        <taxon>Fungi</taxon>
        <taxon>Dikarya</taxon>
        <taxon>Ascomycota</taxon>
        <taxon>Saccharomycotina</taxon>
        <taxon>Pichiomycetes</taxon>
        <taxon>Pichiales</taxon>
        <taxon>Pichiaceae</taxon>
        <taxon>Pichia</taxon>
    </lineage>
</organism>
<evidence type="ECO:0000313" key="2">
    <source>
        <dbReference type="EMBL" id="TID31182.1"/>
    </source>
</evidence>
<reference evidence="2 3" key="1">
    <citation type="journal article" date="2019" name="Front. Genet.">
        <title>Whole-Genome Sequencing of the Opportunistic Yeast Pathogen Candida inconspicua Uncovers Its Hybrid Origin.</title>
        <authorList>
            <person name="Mixao V."/>
            <person name="Hansen A.P."/>
            <person name="Saus E."/>
            <person name="Boekhout T."/>
            <person name="Lass-Florl C."/>
            <person name="Gabaldon T."/>
        </authorList>
    </citation>
    <scope>NUCLEOTIDE SEQUENCE [LARGE SCALE GENOMIC DNA]</scope>
    <source>
        <strain evidence="2 3">CBS 180</strain>
    </source>
</reference>
<dbReference type="GO" id="GO:0001164">
    <property type="term" value="F:RNA polymerase I core promoter sequence-specific DNA binding"/>
    <property type="evidence" value="ECO:0007669"/>
    <property type="project" value="InterPro"/>
</dbReference>
<evidence type="ECO:0000256" key="1">
    <source>
        <dbReference type="SAM" id="MobiDB-lite"/>
    </source>
</evidence>
<evidence type="ECO:0000313" key="3">
    <source>
        <dbReference type="Proteomes" id="UP000307173"/>
    </source>
</evidence>
<comment type="caution">
    <text evidence="2">The sequence shown here is derived from an EMBL/GenBank/DDBJ whole genome shotgun (WGS) entry which is preliminary data.</text>
</comment>
<proteinExistence type="predicted"/>
<dbReference type="AlphaFoldDB" id="A0A4T0X8B0"/>
<protein>
    <submittedName>
        <fullName evidence="2">Uncharacterized protein</fullName>
    </submittedName>
</protein>
<sequence>MDSPFETPFTILEDEPEGRHTRALRPYVEKLINIDQEKPVHANSNNTFDILKHYINEEKLEYWVSDEEIGDHDTEVSEDLTLSKKRKISKTRKAKKKQKKSKKSHKLTHETQVVQDPELAENYHFNSREVSHIRQQMCLSLQARAKCKDQRKLPVESKTKDLKIAAISLSGLEPRLKPIYFKKKDNFNQISFIRFQSRLIDTLFYICLFKRKFKLCFKLFRIIMNTFGSDVYQMWTLGVHLLTELNITEFETNFEIEWKREFKSEVPRLSKRILKNLSFLQNPLLVPMLVCEDLDETIMTKLKETVSKKTQMQNHIIKFIRLLMRTSRNQLPISGGFPEQNFVPNGILIHEDGNNDVDDPQKEIDDNRPTKKERRSSNDNSVDEDSNEFCEKPIIIQNAEFNPFAETRQPNQHTYLKSLRRHSTPLHRLGSRTRTPTYTLTLLWILVRTGRIDTLQRIIEPLLLVVPTSNDARVALSEIMAKFMDVGSQIQVLSSGPQENWEVCDALERKMSDLNDSWARWKDRYTSKRKLMRNVRQYVQYDEVDKSLINLTETVRKTIDFNKQEIKKQESDLESTDESDIPDYEETNELDGNLDNEEEAEGEFVEWEDDMETQQELERLMGYAEMVAKDDDEDNSQKESDEERENKVKIEREEEEFEEWVIDDEEDEETQKELDRLMGYAEEVADDSRSDDDLIISEAEKFELENDQAENFQDAVEYQDSDSD</sequence>
<feature type="region of interest" description="Disordered" evidence="1">
    <location>
        <begin position="701"/>
        <end position="724"/>
    </location>
</feature>
<keyword evidence="3" id="KW-1185">Reference proteome</keyword>
<feature type="compositionally biased region" description="Basic residues" evidence="1">
    <location>
        <begin position="86"/>
        <end position="106"/>
    </location>
</feature>
<name>A0A4T0X8B0_9ASCO</name>
<dbReference type="Proteomes" id="UP000307173">
    <property type="component" value="Unassembled WGS sequence"/>
</dbReference>
<dbReference type="InterPro" id="IPR007224">
    <property type="entry name" value="TIF_Rrn11"/>
</dbReference>